<evidence type="ECO:0000313" key="1">
    <source>
        <dbReference type="EMBL" id="KKL75439.1"/>
    </source>
</evidence>
<dbReference type="AlphaFoldDB" id="A0A0F9EN07"/>
<sequence length="81" mass="9134">MMYIGKEGKMSVTSAGVLFHKMSEGAKLVQNPYSRFVLIVRPGIMFNVTYRAASTLLRHEKIRYTGKRDSRGARILALVKS</sequence>
<comment type="caution">
    <text evidence="1">The sequence shown here is derived from an EMBL/GenBank/DDBJ whole genome shotgun (WGS) entry which is preliminary data.</text>
</comment>
<protein>
    <submittedName>
        <fullName evidence="1">Uncharacterized protein</fullName>
    </submittedName>
</protein>
<proteinExistence type="predicted"/>
<organism evidence="1">
    <name type="scientific">marine sediment metagenome</name>
    <dbReference type="NCBI Taxonomy" id="412755"/>
    <lineage>
        <taxon>unclassified sequences</taxon>
        <taxon>metagenomes</taxon>
        <taxon>ecological metagenomes</taxon>
    </lineage>
</organism>
<reference evidence="1" key="1">
    <citation type="journal article" date="2015" name="Nature">
        <title>Complex archaea that bridge the gap between prokaryotes and eukaryotes.</title>
        <authorList>
            <person name="Spang A."/>
            <person name="Saw J.H."/>
            <person name="Jorgensen S.L."/>
            <person name="Zaremba-Niedzwiedzka K."/>
            <person name="Martijn J."/>
            <person name="Lind A.E."/>
            <person name="van Eijk R."/>
            <person name="Schleper C."/>
            <person name="Guy L."/>
            <person name="Ettema T.J."/>
        </authorList>
    </citation>
    <scope>NUCLEOTIDE SEQUENCE</scope>
</reference>
<name>A0A0F9EN07_9ZZZZ</name>
<gene>
    <name evidence="1" type="ORF">LCGC14_2054830</name>
</gene>
<dbReference type="EMBL" id="LAZR01024350">
    <property type="protein sequence ID" value="KKL75439.1"/>
    <property type="molecule type" value="Genomic_DNA"/>
</dbReference>
<accession>A0A0F9EN07</accession>